<dbReference type="SUPFAM" id="SSF53756">
    <property type="entry name" value="UDP-Glycosyltransferase/glycogen phosphorylase"/>
    <property type="match status" value="1"/>
</dbReference>
<dbReference type="Gene3D" id="3.40.50.2000">
    <property type="entry name" value="Glycogen Phosphorylase B"/>
    <property type="match status" value="2"/>
</dbReference>
<dbReference type="Proteomes" id="UP000006380">
    <property type="component" value="Chromosome"/>
</dbReference>
<accession>A7GWU6</accession>
<dbReference type="EMBL" id="CP000767">
    <property type="protein sequence ID" value="EAU00907.1"/>
    <property type="molecule type" value="Genomic_DNA"/>
</dbReference>
<evidence type="ECO:0000313" key="3">
    <source>
        <dbReference type="EMBL" id="EAU00907.1"/>
    </source>
</evidence>
<organism evidence="3 4">
    <name type="scientific">Campylobacter curvus (strain 525.92)</name>
    <dbReference type="NCBI Taxonomy" id="360105"/>
    <lineage>
        <taxon>Bacteria</taxon>
        <taxon>Pseudomonadati</taxon>
        <taxon>Campylobacterota</taxon>
        <taxon>Epsilonproteobacteria</taxon>
        <taxon>Campylobacterales</taxon>
        <taxon>Campylobacteraceae</taxon>
        <taxon>Campylobacter</taxon>
    </lineage>
</organism>
<protein>
    <submittedName>
        <fullName evidence="3">Glycosyltransferase, family 1</fullName>
    </submittedName>
</protein>
<dbReference type="KEGG" id="ccv:CCV52592_1232"/>
<dbReference type="Pfam" id="PF13439">
    <property type="entry name" value="Glyco_transf_4"/>
    <property type="match status" value="1"/>
</dbReference>
<dbReference type="CDD" id="cd03801">
    <property type="entry name" value="GT4_PimA-like"/>
    <property type="match status" value="1"/>
</dbReference>
<evidence type="ECO:0000259" key="1">
    <source>
        <dbReference type="Pfam" id="PF00534"/>
    </source>
</evidence>
<dbReference type="OrthoDB" id="9802525at2"/>
<dbReference type="Pfam" id="PF00534">
    <property type="entry name" value="Glycos_transf_1"/>
    <property type="match status" value="1"/>
</dbReference>
<evidence type="ECO:0000259" key="2">
    <source>
        <dbReference type="Pfam" id="PF13439"/>
    </source>
</evidence>
<reference evidence="3" key="1">
    <citation type="submission" date="2016-07" db="EMBL/GenBank/DDBJ databases">
        <title>Comparative genomics of the Campylobacter concisus group.</title>
        <authorList>
            <person name="Miller W.G."/>
            <person name="Yee E."/>
            <person name="Chapman M.H."/>
            <person name="Huynh S."/>
            <person name="Bono J.L."/>
            <person name="On S.L.W."/>
            <person name="StLeger J."/>
            <person name="Foster G."/>
            <person name="Parker C.T."/>
        </authorList>
    </citation>
    <scope>NUCLEOTIDE SEQUENCE</scope>
    <source>
        <strain evidence="3">525.92</strain>
    </source>
</reference>
<dbReference type="GO" id="GO:0016757">
    <property type="term" value="F:glycosyltransferase activity"/>
    <property type="evidence" value="ECO:0007669"/>
    <property type="project" value="InterPro"/>
</dbReference>
<dbReference type="InterPro" id="IPR001296">
    <property type="entry name" value="Glyco_trans_1"/>
</dbReference>
<dbReference type="RefSeq" id="WP_009651026.1">
    <property type="nucleotide sequence ID" value="NC_009715.2"/>
</dbReference>
<dbReference type="PANTHER" id="PTHR12526:SF630">
    <property type="entry name" value="GLYCOSYLTRANSFERASE"/>
    <property type="match status" value="1"/>
</dbReference>
<keyword evidence="4" id="KW-1185">Reference proteome</keyword>
<gene>
    <name evidence="3" type="ORF">CCV52592_1232</name>
</gene>
<dbReference type="AlphaFoldDB" id="A7GWU6"/>
<feature type="domain" description="Glycosyltransferase subfamily 4-like N-terminal" evidence="2">
    <location>
        <begin position="19"/>
        <end position="160"/>
    </location>
</feature>
<dbReference type="InterPro" id="IPR028098">
    <property type="entry name" value="Glyco_trans_4-like_N"/>
</dbReference>
<sequence length="357" mass="40519">MNILHTETLYNWGGEQNKVMNEMGFMRELGHEVYLFCNPNSEILKAAKSENFNTIECEMNKKNFHKSIPALCKTIKENSINVVITHASTDSWVGAIAGLLWRKRGVKFLRERHNMFPIKGIVSKFMHKKMFDKIIAVSKDVQENLQNIGVENIFFMPTSINFNKLNSTTSDFKDEFGLSSQSITIGMFSNLYRKKGVFEFANAIKKIINNNDNIIAVFGGNINENTKNEILQIFDVNLHNKLIFTGFRKDNANIIKGIDIFAFPSHTEGMPNALLEAMALSRPIVAFDIPPMNELLANERGICVPFLDDEALANALNLYINDKNLRILHSSNASKFAKENYDITSLKNNIKILLESL</sequence>
<dbReference type="STRING" id="360105.CCV52592_1232"/>
<evidence type="ECO:0000313" key="4">
    <source>
        <dbReference type="Proteomes" id="UP000006380"/>
    </source>
</evidence>
<feature type="domain" description="Glycosyl transferase family 1" evidence="1">
    <location>
        <begin position="173"/>
        <end position="327"/>
    </location>
</feature>
<name>A7GWU6_CAMC5</name>
<dbReference type="PANTHER" id="PTHR12526">
    <property type="entry name" value="GLYCOSYLTRANSFERASE"/>
    <property type="match status" value="1"/>
</dbReference>
<dbReference type="HOGENOM" id="CLU_009583_0_0_7"/>
<proteinExistence type="predicted"/>